<accession>J9DSN9</accession>
<comment type="caution">
    <text evidence="1">The sequence shown here is derived from an EMBL/GenBank/DDBJ whole genome shotgun (WGS) entry which is preliminary data.</text>
</comment>
<feature type="non-terminal residue" evidence="1">
    <location>
        <position position="74"/>
    </location>
</feature>
<proteinExistence type="predicted"/>
<protein>
    <submittedName>
        <fullName evidence="1">Uncharacterized protein</fullName>
    </submittedName>
</protein>
<dbReference type="Proteomes" id="UP000004810">
    <property type="component" value="Unassembled WGS sequence"/>
</dbReference>
<evidence type="ECO:0000313" key="1">
    <source>
        <dbReference type="EMBL" id="EJW72616.1"/>
    </source>
</evidence>
<reference evidence="2" key="1">
    <citation type="submission" date="2012-08" db="EMBL/GenBank/DDBJ databases">
        <title>The Genome Sequence of Wuchereria bancrofti.</title>
        <authorList>
            <person name="Nutman T.B."/>
            <person name="Fink D.L."/>
            <person name="Russ C."/>
            <person name="Young S."/>
            <person name="Zeng Q."/>
            <person name="Koehrsen M."/>
            <person name="Alvarado L."/>
            <person name="Berlin A."/>
            <person name="Chapman S.B."/>
            <person name="Chen Z."/>
            <person name="Freedman E."/>
            <person name="Gellesch M."/>
            <person name="Goldberg J."/>
            <person name="Griggs A."/>
            <person name="Gujja S."/>
            <person name="Heilman E.R."/>
            <person name="Heiman D."/>
            <person name="Hepburn T."/>
            <person name="Howarth C."/>
            <person name="Jen D."/>
            <person name="Larson L."/>
            <person name="Lewis B."/>
            <person name="Mehta T."/>
            <person name="Park D."/>
            <person name="Pearson M."/>
            <person name="Roberts A."/>
            <person name="Saif S."/>
            <person name="Shea T."/>
            <person name="Shenoy N."/>
            <person name="Sisk P."/>
            <person name="Stolte C."/>
            <person name="Sykes S."/>
            <person name="Walk T."/>
            <person name="White J."/>
            <person name="Yandava C."/>
            <person name="Haas B."/>
            <person name="Henn M.R."/>
            <person name="Nusbaum C."/>
            <person name="Birren B."/>
        </authorList>
    </citation>
    <scope>NUCLEOTIDE SEQUENCE [LARGE SCALE GENOMIC DNA]</scope>
    <source>
        <strain evidence="2">NA</strain>
    </source>
</reference>
<dbReference type="EMBL" id="ADBV01015785">
    <property type="protein sequence ID" value="EJW72616.1"/>
    <property type="molecule type" value="Genomic_DNA"/>
</dbReference>
<name>J9DSN9_WUCBA</name>
<dbReference type="AlphaFoldDB" id="J9DSN9"/>
<organism evidence="1 2">
    <name type="scientific">Wuchereria bancrofti</name>
    <dbReference type="NCBI Taxonomy" id="6293"/>
    <lineage>
        <taxon>Eukaryota</taxon>
        <taxon>Metazoa</taxon>
        <taxon>Ecdysozoa</taxon>
        <taxon>Nematoda</taxon>
        <taxon>Chromadorea</taxon>
        <taxon>Rhabditida</taxon>
        <taxon>Spirurina</taxon>
        <taxon>Spiruromorpha</taxon>
        <taxon>Filarioidea</taxon>
        <taxon>Onchocercidae</taxon>
        <taxon>Wuchereria</taxon>
    </lineage>
</organism>
<sequence>MDDSFTLLAEKPRVTDLFSDLTIESELRGKKLESSTENILVDERYSECEIRQEGYQNELNIPKISVMQDRFQLK</sequence>
<evidence type="ECO:0000313" key="2">
    <source>
        <dbReference type="Proteomes" id="UP000004810"/>
    </source>
</evidence>
<gene>
    <name evidence="1" type="ORF">WUBG_16478</name>
</gene>